<evidence type="ECO:0000256" key="6">
    <source>
        <dbReference type="ARBA" id="ARBA00022989"/>
    </source>
</evidence>
<evidence type="ECO:0000256" key="8">
    <source>
        <dbReference type="ARBA" id="ARBA00023065"/>
    </source>
</evidence>
<keyword evidence="13" id="KW-1185">Reference proteome</keyword>
<keyword evidence="9" id="KW-0472">Membrane</keyword>
<dbReference type="InterPro" id="IPR001734">
    <property type="entry name" value="Na/solute_symporter"/>
</dbReference>
<comment type="subcellular location">
    <subcellularLocation>
        <location evidence="1">Cell membrane</location>
        <topology evidence="1">Multi-pass membrane protein</topology>
    </subcellularLocation>
</comment>
<dbReference type="Gene3D" id="1.20.1730.10">
    <property type="entry name" value="Sodium/glucose cotransporter"/>
    <property type="match status" value="1"/>
</dbReference>
<reference evidence="12" key="1">
    <citation type="submission" date="2015-05" db="UniProtKB">
        <authorList>
            <consortium name="EnsemblMetazoa"/>
        </authorList>
    </citation>
    <scope>IDENTIFICATION</scope>
</reference>
<evidence type="ECO:0000256" key="5">
    <source>
        <dbReference type="ARBA" id="ARBA00022692"/>
    </source>
</evidence>
<evidence type="ECO:0000256" key="7">
    <source>
        <dbReference type="ARBA" id="ARBA00023053"/>
    </source>
</evidence>
<protein>
    <submittedName>
        <fullName evidence="12">Uncharacterized protein</fullName>
    </submittedName>
</protein>
<keyword evidence="7" id="KW-0915">Sodium</keyword>
<dbReference type="InterPro" id="IPR038377">
    <property type="entry name" value="Na/Glc_symporter_sf"/>
</dbReference>
<dbReference type="OMA" id="GMINIWH"/>
<sequence>MDHSSKFDYVEYAAFISMLLLSIFIGFYFGCIKGGQNTVTGYLLGSKRMTVFPIIMSLVSTNISGITLLGMPTEVYMFGTQFVMSIVPAIVASIINVIAILPVFYKLQLISLYEVSFNAKT</sequence>
<keyword evidence="8" id="KW-0406">Ion transport</keyword>
<accession>T1HMD2</accession>
<dbReference type="Pfam" id="PF00474">
    <property type="entry name" value="SSF"/>
    <property type="match status" value="1"/>
</dbReference>
<keyword evidence="4" id="KW-1003">Cell membrane</keyword>
<dbReference type="GO" id="GO:0005886">
    <property type="term" value="C:plasma membrane"/>
    <property type="evidence" value="ECO:0007669"/>
    <property type="project" value="UniProtKB-SubCell"/>
</dbReference>
<dbReference type="HOGENOM" id="CLU_018808_7_1_1"/>
<dbReference type="EnsemblMetazoa" id="RPRC005206-RA">
    <property type="protein sequence ID" value="RPRC005206-PA"/>
    <property type="gene ID" value="RPRC005206"/>
</dbReference>
<dbReference type="Proteomes" id="UP000015103">
    <property type="component" value="Unassembled WGS sequence"/>
</dbReference>
<evidence type="ECO:0000256" key="9">
    <source>
        <dbReference type="ARBA" id="ARBA00023136"/>
    </source>
</evidence>
<dbReference type="VEuPathDB" id="VectorBase:RPRC005206"/>
<dbReference type="PANTHER" id="PTHR42985">
    <property type="entry name" value="SODIUM-COUPLED MONOCARBOXYLATE TRANSPORTER"/>
    <property type="match status" value="1"/>
</dbReference>
<dbReference type="AlphaFoldDB" id="T1HMD2"/>
<keyword evidence="5" id="KW-0812">Transmembrane</keyword>
<evidence type="ECO:0000313" key="13">
    <source>
        <dbReference type="Proteomes" id="UP000015103"/>
    </source>
</evidence>
<keyword evidence="6" id="KW-1133">Transmembrane helix</keyword>
<evidence type="ECO:0000256" key="3">
    <source>
        <dbReference type="ARBA" id="ARBA00022448"/>
    </source>
</evidence>
<evidence type="ECO:0000256" key="10">
    <source>
        <dbReference type="ARBA" id="ARBA00023201"/>
    </source>
</evidence>
<proteinExistence type="inferred from homology"/>
<evidence type="ECO:0000256" key="1">
    <source>
        <dbReference type="ARBA" id="ARBA00004651"/>
    </source>
</evidence>
<dbReference type="PANTHER" id="PTHR42985:SF21">
    <property type="entry name" value="SODIUM-DEPENDENT MULTIVITAMIN TRANSPORTER-LIKE PROTEIN"/>
    <property type="match status" value="1"/>
</dbReference>
<name>T1HMD2_RHOPR</name>
<evidence type="ECO:0000256" key="2">
    <source>
        <dbReference type="ARBA" id="ARBA00006434"/>
    </source>
</evidence>
<dbReference type="GO" id="GO:0006814">
    <property type="term" value="P:sodium ion transport"/>
    <property type="evidence" value="ECO:0007669"/>
    <property type="project" value="UniProtKB-KW"/>
</dbReference>
<keyword evidence="3" id="KW-0813">Transport</keyword>
<keyword evidence="10" id="KW-0739">Sodium transport</keyword>
<organism evidence="12 13">
    <name type="scientific">Rhodnius prolixus</name>
    <name type="common">Triatomid bug</name>
    <dbReference type="NCBI Taxonomy" id="13249"/>
    <lineage>
        <taxon>Eukaryota</taxon>
        <taxon>Metazoa</taxon>
        <taxon>Ecdysozoa</taxon>
        <taxon>Arthropoda</taxon>
        <taxon>Hexapoda</taxon>
        <taxon>Insecta</taxon>
        <taxon>Pterygota</taxon>
        <taxon>Neoptera</taxon>
        <taxon>Paraneoptera</taxon>
        <taxon>Hemiptera</taxon>
        <taxon>Heteroptera</taxon>
        <taxon>Panheteroptera</taxon>
        <taxon>Cimicomorpha</taxon>
        <taxon>Reduviidae</taxon>
        <taxon>Triatominae</taxon>
        <taxon>Rhodnius</taxon>
    </lineage>
</organism>
<dbReference type="PROSITE" id="PS50283">
    <property type="entry name" value="NA_SOLUT_SYMP_3"/>
    <property type="match status" value="1"/>
</dbReference>
<dbReference type="InParanoid" id="T1HMD2"/>
<dbReference type="GO" id="GO:0015293">
    <property type="term" value="F:symporter activity"/>
    <property type="evidence" value="ECO:0007669"/>
    <property type="project" value="TreeGrafter"/>
</dbReference>
<evidence type="ECO:0000256" key="4">
    <source>
        <dbReference type="ARBA" id="ARBA00022475"/>
    </source>
</evidence>
<evidence type="ECO:0000256" key="11">
    <source>
        <dbReference type="RuleBase" id="RU362091"/>
    </source>
</evidence>
<comment type="similarity">
    <text evidence="2 11">Belongs to the sodium:solute symporter (SSF) (TC 2.A.21) family.</text>
</comment>
<dbReference type="InterPro" id="IPR051163">
    <property type="entry name" value="Sodium:Solute_Symporter_SSF"/>
</dbReference>
<evidence type="ECO:0000313" key="12">
    <source>
        <dbReference type="EnsemblMetazoa" id="RPRC005206-PA"/>
    </source>
</evidence>
<dbReference type="eggNOG" id="KOG2349">
    <property type="taxonomic scope" value="Eukaryota"/>
</dbReference>
<dbReference type="EMBL" id="ACPB03004193">
    <property type="status" value="NOT_ANNOTATED_CDS"/>
    <property type="molecule type" value="Genomic_DNA"/>
</dbReference>